<dbReference type="Proteomes" id="UP000002964">
    <property type="component" value="Unassembled WGS sequence"/>
</dbReference>
<gene>
    <name evidence="2" type="ORF">Thi970DRAFT_04522</name>
</gene>
<dbReference type="EMBL" id="JH603170">
    <property type="protein sequence ID" value="EIC20855.1"/>
    <property type="molecule type" value="Genomic_DNA"/>
</dbReference>
<evidence type="ECO:0000313" key="2">
    <source>
        <dbReference type="EMBL" id="EIC20855.1"/>
    </source>
</evidence>
<dbReference type="AlphaFoldDB" id="H8Z756"/>
<evidence type="ECO:0000256" key="1">
    <source>
        <dbReference type="SAM" id="SignalP"/>
    </source>
</evidence>
<dbReference type="OrthoDB" id="9878891at2"/>
<sequence>MKKVVITSFVMYSVFQLGVANADFKVVEDPTPGQQVYWTMQNDKSSPCAWYEVWEVLAIQNGVVKLKKVKSPSVSFTDDETYQELGKLKSWSSEEDAKKSSDSNKCHLKHRFEGK</sequence>
<protein>
    <submittedName>
        <fullName evidence="2">Uncharacterized protein</fullName>
    </submittedName>
</protein>
<proteinExistence type="predicted"/>
<organism evidence="2 3">
    <name type="scientific">Thiorhodovibrio frisius</name>
    <dbReference type="NCBI Taxonomy" id="631362"/>
    <lineage>
        <taxon>Bacteria</taxon>
        <taxon>Pseudomonadati</taxon>
        <taxon>Pseudomonadota</taxon>
        <taxon>Gammaproteobacteria</taxon>
        <taxon>Chromatiales</taxon>
        <taxon>Chromatiaceae</taxon>
        <taxon>Thiorhodovibrio</taxon>
    </lineage>
</organism>
<evidence type="ECO:0000313" key="3">
    <source>
        <dbReference type="Proteomes" id="UP000002964"/>
    </source>
</evidence>
<name>H8Z756_9GAMM</name>
<accession>H8Z756</accession>
<dbReference type="RefSeq" id="WP_009151258.1">
    <property type="nucleotide sequence ID" value="NZ_CP121471.1"/>
</dbReference>
<reference evidence="3" key="1">
    <citation type="submission" date="2011-06" db="EMBL/GenBank/DDBJ databases">
        <authorList>
            <consortium name="US DOE Joint Genome Institute (JGI-PGF)"/>
            <person name="Lucas S."/>
            <person name="Han J."/>
            <person name="Lapidus A."/>
            <person name="Cheng J.-F."/>
            <person name="Goodwin L."/>
            <person name="Pitluck S."/>
            <person name="Peters L."/>
            <person name="Land M.L."/>
            <person name="Hauser L."/>
            <person name="Vogl K."/>
            <person name="Liu Z."/>
            <person name="Overmann J."/>
            <person name="Frigaard N.-U."/>
            <person name="Bryant D.A."/>
            <person name="Woyke T.J."/>
        </authorList>
    </citation>
    <scope>NUCLEOTIDE SEQUENCE [LARGE SCALE GENOMIC DNA]</scope>
    <source>
        <strain evidence="3">970</strain>
    </source>
</reference>
<keyword evidence="3" id="KW-1185">Reference proteome</keyword>
<dbReference type="HOGENOM" id="CLU_2107894_0_0_6"/>
<feature type="signal peptide" evidence="1">
    <location>
        <begin position="1"/>
        <end position="22"/>
    </location>
</feature>
<keyword evidence="1" id="KW-0732">Signal</keyword>
<reference evidence="2 3" key="2">
    <citation type="submission" date="2011-11" db="EMBL/GenBank/DDBJ databases">
        <authorList>
            <consortium name="US DOE Joint Genome Institute"/>
            <person name="Lucas S."/>
            <person name="Han J."/>
            <person name="Lapidus A."/>
            <person name="Cheng J.-F."/>
            <person name="Goodwin L."/>
            <person name="Pitluck S."/>
            <person name="Peters L."/>
            <person name="Ovchinnikova G."/>
            <person name="Zhang X."/>
            <person name="Detter J.C."/>
            <person name="Han C."/>
            <person name="Tapia R."/>
            <person name="Land M."/>
            <person name="Hauser L."/>
            <person name="Kyrpides N."/>
            <person name="Ivanova N."/>
            <person name="Pagani I."/>
            <person name="Vogl K."/>
            <person name="Liu Z."/>
            <person name="Overmann J."/>
            <person name="Frigaard N.-U."/>
            <person name="Bryant D."/>
            <person name="Woyke T."/>
        </authorList>
    </citation>
    <scope>NUCLEOTIDE SEQUENCE [LARGE SCALE GENOMIC DNA]</scope>
    <source>
        <strain evidence="2 3">970</strain>
    </source>
</reference>
<feature type="chain" id="PRO_5003618385" evidence="1">
    <location>
        <begin position="23"/>
        <end position="115"/>
    </location>
</feature>